<comment type="caution">
    <text evidence="1">The sequence shown here is derived from an EMBL/GenBank/DDBJ whole genome shotgun (WGS) entry which is preliminary data.</text>
</comment>
<accession>A0A5D3K6K3</accession>
<dbReference type="Proteomes" id="UP000324758">
    <property type="component" value="Unassembled WGS sequence"/>
</dbReference>
<proteinExistence type="predicted"/>
<protein>
    <submittedName>
        <fullName evidence="1">Uncharacterized protein</fullName>
    </submittedName>
</protein>
<sequence length="78" mass="8866">MTAHSAREAHPVSRVGGRTGVCDDCLFTSGAHGIRSWPSGWPIWKPATEQSRVEEARRILEEYVAHLREIIEKLRRLT</sequence>
<dbReference type="AlphaFoldDB" id="A0A5D3K6K3"/>
<gene>
    <name evidence="1" type="ORF">FXB40_47380</name>
</gene>
<name>A0A5D3K6K3_9BRAD</name>
<organism evidence="1 2">
    <name type="scientific">Bradyrhizobium rifense</name>
    <dbReference type="NCBI Taxonomy" id="515499"/>
    <lineage>
        <taxon>Bacteria</taxon>
        <taxon>Pseudomonadati</taxon>
        <taxon>Pseudomonadota</taxon>
        <taxon>Alphaproteobacteria</taxon>
        <taxon>Hyphomicrobiales</taxon>
        <taxon>Nitrobacteraceae</taxon>
        <taxon>Bradyrhizobium</taxon>
    </lineage>
</organism>
<evidence type="ECO:0000313" key="2">
    <source>
        <dbReference type="Proteomes" id="UP000324758"/>
    </source>
</evidence>
<reference evidence="1 2" key="1">
    <citation type="submission" date="2019-08" db="EMBL/GenBank/DDBJ databases">
        <title>Bradyrhizobium hipponensis sp. nov., a rhizobium isolated from a Lupinus angustifolius root nodule in Tunisia.</title>
        <authorList>
            <person name="Off K."/>
            <person name="Rejili M."/>
            <person name="Mars M."/>
            <person name="Brachmann A."/>
            <person name="Marin M."/>
        </authorList>
    </citation>
    <scope>NUCLEOTIDE SEQUENCE [LARGE SCALE GENOMIC DNA]</scope>
    <source>
        <strain evidence="1 2">CTAW71</strain>
    </source>
</reference>
<dbReference type="EMBL" id="VSSS01000126">
    <property type="protein sequence ID" value="TYL81738.1"/>
    <property type="molecule type" value="Genomic_DNA"/>
</dbReference>
<evidence type="ECO:0000313" key="1">
    <source>
        <dbReference type="EMBL" id="TYL81738.1"/>
    </source>
</evidence>
<keyword evidence="2" id="KW-1185">Reference proteome</keyword>